<dbReference type="EMBL" id="AMGO01000036">
    <property type="protein sequence ID" value="EKE44204.1"/>
    <property type="molecule type" value="Genomic_DNA"/>
</dbReference>
<proteinExistence type="inferred from homology"/>
<dbReference type="Gene3D" id="1.10.530.10">
    <property type="match status" value="1"/>
</dbReference>
<dbReference type="CDD" id="cd13401">
    <property type="entry name" value="Slt70-like"/>
    <property type="match status" value="1"/>
</dbReference>
<sequence length="662" mass="71096">MRLLIVLLLSFAPLPLPAQGEPPPGMLRPAVRALPQGLADALPLARRGYWLNALAAAERAGPVARDVIEWQRLRAGAGDLDAALAFLRRNPDWPGLDYLRERTEASLPAAPRDAAQAADVVALFDGAIPKSGKGMLALIAAFRALDRDGDAQALAALAWLDNPLDTETEGALRAIYPDLLAGLDGRRLDGMLWQGASLAAGRAARRVPQAAARLAEARLALRAQAPSASAAVEAVPPALADDPGLAYERFRWRLAKGRRDEAIALLRERSVSAESLGRPERWADHRGDLARRLMREGRAEDAYLVASTHWLTGGGTFADLEWLSGYLALTYLDQPERAEDHFARMGAAVATPISLGRAGYWLGRARDAKGDAAGAAEAWRLGARYQSSFYGLLAAEAAGLPLDPALAGREEWPPVSELPFRDSSVLAAGLALQRAGDRDLAERFLTHLAESLTEAEAGSLADLALSLDEPHIALMIAKRVADRGITLPRAYYPVIDLGVAELPVDRALALSIARRESEFDPTVRSPVGAAGLMQVMPATAAETARKLGLPYSEPRLFADPVYNATLGSAYLRGLIARFGPSPVLVAAGYNAGPSRPAAWIEARGDPRTARIDVVDWIEHVPFDETRNYIMRVAESLPVYRARLTGQTGALEFTAELKGAVSR</sequence>
<evidence type="ECO:0000259" key="5">
    <source>
        <dbReference type="Pfam" id="PF01464"/>
    </source>
</evidence>
<accession>K2HMZ3</accession>
<dbReference type="GO" id="GO:0000270">
    <property type="term" value="P:peptidoglycan metabolic process"/>
    <property type="evidence" value="ECO:0007669"/>
    <property type="project" value="InterPro"/>
</dbReference>
<keyword evidence="7" id="KW-1185">Reference proteome</keyword>
<name>K2HMZ3_9RHOB</name>
<keyword evidence="3 4" id="KW-0732">Signal</keyword>
<dbReference type="SUPFAM" id="SSF48435">
    <property type="entry name" value="Bacterial muramidases"/>
    <property type="match status" value="1"/>
</dbReference>
<feature type="chain" id="PRO_5003860727" evidence="4">
    <location>
        <begin position="19"/>
        <end position="662"/>
    </location>
</feature>
<dbReference type="OrthoDB" id="9815002at2"/>
<dbReference type="PATRIC" id="fig|1231392.3.peg.1729"/>
<comment type="similarity">
    <text evidence="2">Belongs to the virb1 family.</text>
</comment>
<dbReference type="Pfam" id="PF01464">
    <property type="entry name" value="SLT"/>
    <property type="match status" value="1"/>
</dbReference>
<dbReference type="PANTHER" id="PTHR37423">
    <property type="entry name" value="SOLUBLE LYTIC MUREIN TRANSGLYCOSYLASE-RELATED"/>
    <property type="match status" value="1"/>
</dbReference>
<comment type="caution">
    <text evidence="6">The sequence shown here is derived from an EMBL/GenBank/DDBJ whole genome shotgun (WGS) entry which is preliminary data.</text>
</comment>
<dbReference type="GO" id="GO:0042597">
    <property type="term" value="C:periplasmic space"/>
    <property type="evidence" value="ECO:0007669"/>
    <property type="project" value="InterPro"/>
</dbReference>
<dbReference type="STRING" id="1231392.OCGS_1720"/>
<evidence type="ECO:0000256" key="1">
    <source>
        <dbReference type="ARBA" id="ARBA00007734"/>
    </source>
</evidence>
<organism evidence="6 7">
    <name type="scientific">Oceaniovalibus guishaninsula JLT2003</name>
    <dbReference type="NCBI Taxonomy" id="1231392"/>
    <lineage>
        <taxon>Bacteria</taxon>
        <taxon>Pseudomonadati</taxon>
        <taxon>Pseudomonadota</taxon>
        <taxon>Alphaproteobacteria</taxon>
        <taxon>Rhodobacterales</taxon>
        <taxon>Roseobacteraceae</taxon>
        <taxon>Oceaniovalibus</taxon>
    </lineage>
</organism>
<evidence type="ECO:0000313" key="7">
    <source>
        <dbReference type="Proteomes" id="UP000006765"/>
    </source>
</evidence>
<protein>
    <submittedName>
        <fullName evidence="6">Lytic transglycosylase, catalytic</fullName>
    </submittedName>
</protein>
<evidence type="ECO:0000256" key="4">
    <source>
        <dbReference type="SAM" id="SignalP"/>
    </source>
</evidence>
<feature type="signal peptide" evidence="4">
    <location>
        <begin position="1"/>
        <end position="18"/>
    </location>
</feature>
<dbReference type="PANTHER" id="PTHR37423:SF2">
    <property type="entry name" value="MEMBRANE-BOUND LYTIC MUREIN TRANSGLYCOSYLASE C"/>
    <property type="match status" value="1"/>
</dbReference>
<dbReference type="GO" id="GO:0008933">
    <property type="term" value="F:peptidoglycan lytic transglycosylase activity"/>
    <property type="evidence" value="ECO:0007669"/>
    <property type="project" value="InterPro"/>
</dbReference>
<dbReference type="AlphaFoldDB" id="K2HMZ3"/>
<dbReference type="RefSeq" id="WP_007426872.1">
    <property type="nucleotide sequence ID" value="NZ_AMGO01000036.1"/>
</dbReference>
<gene>
    <name evidence="6" type="ORF">OCGS_1720</name>
</gene>
<dbReference type="GO" id="GO:0016020">
    <property type="term" value="C:membrane"/>
    <property type="evidence" value="ECO:0007669"/>
    <property type="project" value="InterPro"/>
</dbReference>
<dbReference type="InterPro" id="IPR008939">
    <property type="entry name" value="Lytic_TGlycosylase_superhlx_U"/>
</dbReference>
<evidence type="ECO:0000256" key="3">
    <source>
        <dbReference type="ARBA" id="ARBA00022729"/>
    </source>
</evidence>
<dbReference type="PROSITE" id="PS00922">
    <property type="entry name" value="TRANSGLYCOSYLASE"/>
    <property type="match status" value="1"/>
</dbReference>
<dbReference type="SUPFAM" id="SSF53955">
    <property type="entry name" value="Lysozyme-like"/>
    <property type="match status" value="1"/>
</dbReference>
<reference evidence="6 7" key="1">
    <citation type="journal article" date="2012" name="J. Bacteriol.">
        <title>Draft Genome Sequence of Oceaniovalibus guishaninsula JLT2003T.</title>
        <authorList>
            <person name="Tang K."/>
            <person name="Liu K."/>
            <person name="Jiao N."/>
        </authorList>
    </citation>
    <scope>NUCLEOTIDE SEQUENCE [LARGE SCALE GENOMIC DNA]</scope>
    <source>
        <strain evidence="6 7">JLT2003</strain>
    </source>
</reference>
<dbReference type="eggNOG" id="COG0741">
    <property type="taxonomic scope" value="Bacteria"/>
</dbReference>
<evidence type="ECO:0000313" key="6">
    <source>
        <dbReference type="EMBL" id="EKE44204.1"/>
    </source>
</evidence>
<dbReference type="InterPro" id="IPR023346">
    <property type="entry name" value="Lysozyme-like_dom_sf"/>
</dbReference>
<comment type="similarity">
    <text evidence="1">Belongs to the transglycosylase Slt family.</text>
</comment>
<dbReference type="InterPro" id="IPR008258">
    <property type="entry name" value="Transglycosylase_SLT_dom_1"/>
</dbReference>
<evidence type="ECO:0000256" key="2">
    <source>
        <dbReference type="ARBA" id="ARBA00009387"/>
    </source>
</evidence>
<dbReference type="InterPro" id="IPR000189">
    <property type="entry name" value="Transglyc_AS"/>
</dbReference>
<feature type="domain" description="Transglycosylase SLT" evidence="5">
    <location>
        <begin position="504"/>
        <end position="606"/>
    </location>
</feature>
<dbReference type="GO" id="GO:0004553">
    <property type="term" value="F:hydrolase activity, hydrolyzing O-glycosyl compounds"/>
    <property type="evidence" value="ECO:0007669"/>
    <property type="project" value="InterPro"/>
</dbReference>
<dbReference type="Gene3D" id="1.25.20.10">
    <property type="entry name" value="Bacterial muramidases"/>
    <property type="match status" value="1"/>
</dbReference>
<dbReference type="Proteomes" id="UP000006765">
    <property type="component" value="Unassembled WGS sequence"/>
</dbReference>